<evidence type="ECO:0000313" key="19">
    <source>
        <dbReference type="Proteomes" id="UP001153636"/>
    </source>
</evidence>
<dbReference type="GO" id="GO:0005789">
    <property type="term" value="C:endoplasmic reticulum membrane"/>
    <property type="evidence" value="ECO:0007669"/>
    <property type="project" value="UniProtKB-SubCell"/>
</dbReference>
<keyword evidence="7 17" id="KW-0812">Transmembrane</keyword>
<keyword evidence="6" id="KW-0808">Transferase</keyword>
<feature type="transmembrane region" description="Helical" evidence="17">
    <location>
        <begin position="228"/>
        <end position="248"/>
    </location>
</feature>
<keyword evidence="13 17" id="KW-0472">Membrane</keyword>
<dbReference type="PANTHER" id="PTHR10689">
    <property type="entry name" value="MICROSOMAL GLUTATHIONE S-TRANSFERASE 1"/>
    <property type="match status" value="1"/>
</dbReference>
<protein>
    <recommendedName>
        <fullName evidence="15">Microsomal glutathione S-transferase 1</fullName>
        <ecNumber evidence="5">2.5.1.18</ecNumber>
    </recommendedName>
</protein>
<evidence type="ECO:0000256" key="3">
    <source>
        <dbReference type="ARBA" id="ARBA00004477"/>
    </source>
</evidence>
<evidence type="ECO:0000256" key="6">
    <source>
        <dbReference type="ARBA" id="ARBA00022679"/>
    </source>
</evidence>
<dbReference type="Gene3D" id="1.20.120.550">
    <property type="entry name" value="Membrane associated eicosanoid/glutathione metabolism-like domain"/>
    <property type="match status" value="2"/>
</dbReference>
<feature type="transmembrane region" description="Helical" evidence="17">
    <location>
        <begin position="104"/>
        <end position="121"/>
    </location>
</feature>
<evidence type="ECO:0000256" key="1">
    <source>
        <dbReference type="ARBA" id="ARBA00003701"/>
    </source>
</evidence>
<proteinExistence type="inferred from homology"/>
<evidence type="ECO:0000313" key="18">
    <source>
        <dbReference type="EMBL" id="CAH1099879.1"/>
    </source>
</evidence>
<dbReference type="Pfam" id="PF01124">
    <property type="entry name" value="MAPEG"/>
    <property type="match status" value="2"/>
</dbReference>
<evidence type="ECO:0000256" key="5">
    <source>
        <dbReference type="ARBA" id="ARBA00012452"/>
    </source>
</evidence>
<dbReference type="InterPro" id="IPR001129">
    <property type="entry name" value="Membr-assoc_MAPEG"/>
</dbReference>
<dbReference type="FunFam" id="1.20.120.550:FF:000002">
    <property type="entry name" value="Microsomal glutathione S-transferase 1"/>
    <property type="match status" value="1"/>
</dbReference>
<dbReference type="EC" id="2.5.1.18" evidence="5"/>
<name>A0A9P0CIN1_9CUCU</name>
<dbReference type="InterPro" id="IPR023352">
    <property type="entry name" value="MAPEG-like_dom_sf"/>
</dbReference>
<comment type="similarity">
    <text evidence="4">Belongs to the MAPEG family.</text>
</comment>
<evidence type="ECO:0000256" key="4">
    <source>
        <dbReference type="ARBA" id="ARBA00010459"/>
    </source>
</evidence>
<evidence type="ECO:0000256" key="10">
    <source>
        <dbReference type="ARBA" id="ARBA00022989"/>
    </source>
</evidence>
<dbReference type="Proteomes" id="UP001153636">
    <property type="component" value="Chromosome 1"/>
</dbReference>
<dbReference type="AlphaFoldDB" id="A0A9P0CIN1"/>
<evidence type="ECO:0000256" key="8">
    <source>
        <dbReference type="ARBA" id="ARBA00022787"/>
    </source>
</evidence>
<keyword evidence="9" id="KW-0256">Endoplasmic reticulum</keyword>
<dbReference type="OrthoDB" id="6597368at2759"/>
<keyword evidence="8" id="KW-1000">Mitochondrion outer membrane</keyword>
<keyword evidence="12" id="KW-0496">Mitochondrion</keyword>
<evidence type="ECO:0000256" key="11">
    <source>
        <dbReference type="ARBA" id="ARBA00022990"/>
    </source>
</evidence>
<evidence type="ECO:0000256" key="7">
    <source>
        <dbReference type="ARBA" id="ARBA00022692"/>
    </source>
</evidence>
<evidence type="ECO:0000256" key="17">
    <source>
        <dbReference type="SAM" id="Phobius"/>
    </source>
</evidence>
<comment type="catalytic activity">
    <reaction evidence="16">
        <text>RX + glutathione = an S-substituted glutathione + a halide anion + H(+)</text>
        <dbReference type="Rhea" id="RHEA:16437"/>
        <dbReference type="ChEBI" id="CHEBI:15378"/>
        <dbReference type="ChEBI" id="CHEBI:16042"/>
        <dbReference type="ChEBI" id="CHEBI:17792"/>
        <dbReference type="ChEBI" id="CHEBI:57925"/>
        <dbReference type="ChEBI" id="CHEBI:90779"/>
        <dbReference type="EC" id="2.5.1.18"/>
    </reaction>
    <physiologicalReaction direction="left-to-right" evidence="16">
        <dbReference type="Rhea" id="RHEA:16438"/>
    </physiologicalReaction>
</comment>
<keyword evidence="19" id="KW-1185">Reference proteome</keyword>
<evidence type="ECO:0000256" key="9">
    <source>
        <dbReference type="ARBA" id="ARBA00022824"/>
    </source>
</evidence>
<dbReference type="EMBL" id="OV651813">
    <property type="protein sequence ID" value="CAH1099879.1"/>
    <property type="molecule type" value="Genomic_DNA"/>
</dbReference>
<dbReference type="SUPFAM" id="SSF161084">
    <property type="entry name" value="MAPEG domain-like"/>
    <property type="match status" value="2"/>
</dbReference>
<dbReference type="PANTHER" id="PTHR10689:SF6">
    <property type="entry name" value="MICROSOMAL GLUTATHIONE S-TRANSFERASE 1"/>
    <property type="match status" value="1"/>
</dbReference>
<comment type="function">
    <text evidence="1">Conjugation of reduced glutathione to a wide number of exogenous and endogenous hydrophobic electrophiles.</text>
</comment>
<evidence type="ECO:0000256" key="12">
    <source>
        <dbReference type="ARBA" id="ARBA00023128"/>
    </source>
</evidence>
<reference evidence="18" key="1">
    <citation type="submission" date="2022-01" db="EMBL/GenBank/DDBJ databases">
        <authorList>
            <person name="King R."/>
        </authorList>
    </citation>
    <scope>NUCLEOTIDE SEQUENCE</scope>
</reference>
<sequence length="249" mass="28561">MVQWGYSILSKQNEVLRSFLICSSFLVLKMMFMSIFTGTKRWIYKAFVNPEDAIRFRAEPKYEENVERVRRAHLNDIENISLFFIIGLLYTLTNPATVLAESLFLIYTIARIVHTVVYAVWPLPQPARGLSWSVGYLITGFMAAFSNPEDAKQFQAKPKIDDNVERVRRAHLNDVENIPLFFVAGLLYTLTNPAAILAKSLFLAYTVARVMHTFVYAVCPLPQPARGLSWFVGYLITGFMAVRSFIYFM</sequence>
<dbReference type="InterPro" id="IPR040162">
    <property type="entry name" value="MGST1-like"/>
</dbReference>
<dbReference type="GO" id="GO:0004364">
    <property type="term" value="F:glutathione transferase activity"/>
    <property type="evidence" value="ECO:0007669"/>
    <property type="project" value="UniProtKB-EC"/>
</dbReference>
<feature type="transmembrane region" description="Helical" evidence="17">
    <location>
        <begin position="80"/>
        <end position="98"/>
    </location>
</feature>
<keyword evidence="11" id="KW-0007">Acetylation</keyword>
<evidence type="ECO:0000256" key="15">
    <source>
        <dbReference type="ARBA" id="ARBA00039397"/>
    </source>
</evidence>
<evidence type="ECO:0000256" key="14">
    <source>
        <dbReference type="ARBA" id="ARBA00038540"/>
    </source>
</evidence>
<feature type="transmembrane region" description="Helical" evidence="17">
    <location>
        <begin position="15"/>
        <end position="36"/>
    </location>
</feature>
<evidence type="ECO:0000256" key="13">
    <source>
        <dbReference type="ARBA" id="ARBA00023136"/>
    </source>
</evidence>
<evidence type="ECO:0000256" key="2">
    <source>
        <dbReference type="ARBA" id="ARBA00004294"/>
    </source>
</evidence>
<feature type="transmembrane region" description="Helical" evidence="17">
    <location>
        <begin position="178"/>
        <end position="208"/>
    </location>
</feature>
<comment type="subcellular location">
    <subcellularLocation>
        <location evidence="3">Endoplasmic reticulum membrane</location>
        <topology evidence="3">Multi-pass membrane protein</topology>
    </subcellularLocation>
    <subcellularLocation>
        <location evidence="2">Mitochondrion outer membrane</location>
    </subcellularLocation>
</comment>
<keyword evidence="10 17" id="KW-1133">Transmembrane helix</keyword>
<evidence type="ECO:0000256" key="16">
    <source>
        <dbReference type="ARBA" id="ARBA00049385"/>
    </source>
</evidence>
<organism evidence="18 19">
    <name type="scientific">Psylliodes chrysocephalus</name>
    <dbReference type="NCBI Taxonomy" id="3402493"/>
    <lineage>
        <taxon>Eukaryota</taxon>
        <taxon>Metazoa</taxon>
        <taxon>Ecdysozoa</taxon>
        <taxon>Arthropoda</taxon>
        <taxon>Hexapoda</taxon>
        <taxon>Insecta</taxon>
        <taxon>Pterygota</taxon>
        <taxon>Neoptera</taxon>
        <taxon>Endopterygota</taxon>
        <taxon>Coleoptera</taxon>
        <taxon>Polyphaga</taxon>
        <taxon>Cucujiformia</taxon>
        <taxon>Chrysomeloidea</taxon>
        <taxon>Chrysomelidae</taxon>
        <taxon>Galerucinae</taxon>
        <taxon>Alticini</taxon>
        <taxon>Psylliodes</taxon>
    </lineage>
</organism>
<comment type="subunit">
    <text evidence="14">Homotrimer; The trimer binds only one molecule of glutathione.</text>
</comment>
<accession>A0A9P0CIN1</accession>
<dbReference type="GO" id="GO:0005741">
    <property type="term" value="C:mitochondrial outer membrane"/>
    <property type="evidence" value="ECO:0007669"/>
    <property type="project" value="UniProtKB-SubCell"/>
</dbReference>
<gene>
    <name evidence="18" type="ORF">PSYICH_LOCUS610</name>
</gene>